<keyword evidence="2" id="KW-1185">Reference proteome</keyword>
<reference evidence="1 2" key="1">
    <citation type="journal article" date="2013" name="Genome Announc.">
        <title>Draft Genome Sequence of Rhizobium mesoamericanum STM3625, a Nitrogen-Fixing Symbiont of Mimosa pudica Isolated in French Guiana (South America).</title>
        <authorList>
            <person name="Moulin L."/>
            <person name="Mornico D."/>
            <person name="Melkonian R."/>
            <person name="Klonowska A."/>
        </authorList>
    </citation>
    <scope>NUCLEOTIDE SEQUENCE [LARGE SCALE GENOMIC DNA]</scope>
    <source>
        <strain evidence="1 2">STM3625</strain>
    </source>
</reference>
<evidence type="ECO:0000313" key="2">
    <source>
        <dbReference type="Proteomes" id="UP000009319"/>
    </source>
</evidence>
<accession>K0Q202</accession>
<name>K0Q202_9HYPH</name>
<dbReference type="Proteomes" id="UP000009319">
    <property type="component" value="Unassembled WGS sequence"/>
</dbReference>
<sequence length="78" mass="8820">MRKNADTVRVARLSFDPDGFVAHIATIWYEESHVAHLILAAFGERLLNSPRCCRPPIIAYISNHTALRSKVTQQRSDS</sequence>
<organism evidence="1 2">
    <name type="scientific">Rhizobium mesoamericanum STM3625</name>
    <dbReference type="NCBI Taxonomy" id="1211777"/>
    <lineage>
        <taxon>Bacteria</taxon>
        <taxon>Pseudomonadati</taxon>
        <taxon>Pseudomonadota</taxon>
        <taxon>Alphaproteobacteria</taxon>
        <taxon>Hyphomicrobiales</taxon>
        <taxon>Rhizobiaceae</taxon>
        <taxon>Rhizobium/Agrobacterium group</taxon>
        <taxon>Rhizobium</taxon>
    </lineage>
</organism>
<evidence type="ECO:0000313" key="1">
    <source>
        <dbReference type="EMBL" id="CCM78077.1"/>
    </source>
</evidence>
<dbReference type="HOGENOM" id="CLU_2619610_0_0_5"/>
<protein>
    <submittedName>
        <fullName evidence="1">Uncharacterized protein</fullName>
    </submittedName>
</protein>
<dbReference type="EMBL" id="CANI01000035">
    <property type="protein sequence ID" value="CCM78077.1"/>
    <property type="molecule type" value="Genomic_DNA"/>
</dbReference>
<dbReference type="AlphaFoldDB" id="K0Q202"/>
<proteinExistence type="predicted"/>
<gene>
    <name evidence="1" type="ORF">BN77_p10031</name>
</gene>
<comment type="caution">
    <text evidence="1">The sequence shown here is derived from an EMBL/GenBank/DDBJ whole genome shotgun (WGS) entry which is preliminary data.</text>
</comment>
<dbReference type="STRING" id="1211777.BN77_p10031"/>